<gene>
    <name evidence="1" type="ORF">Tci_839898</name>
</gene>
<feature type="non-terminal residue" evidence="1">
    <location>
        <position position="1"/>
    </location>
</feature>
<evidence type="ECO:0008006" key="2">
    <source>
        <dbReference type="Google" id="ProtNLM"/>
    </source>
</evidence>
<dbReference type="AlphaFoldDB" id="A0A699QQ76"/>
<feature type="non-terminal residue" evidence="1">
    <location>
        <position position="258"/>
    </location>
</feature>
<proteinExistence type="predicted"/>
<dbReference type="EMBL" id="BKCJ011017761">
    <property type="protein sequence ID" value="GFC67928.1"/>
    <property type="molecule type" value="Genomic_DNA"/>
</dbReference>
<reference evidence="1" key="1">
    <citation type="journal article" date="2019" name="Sci. Rep.">
        <title>Draft genome of Tanacetum cinerariifolium, the natural source of mosquito coil.</title>
        <authorList>
            <person name="Yamashiro T."/>
            <person name="Shiraishi A."/>
            <person name="Satake H."/>
            <person name="Nakayama K."/>
        </authorList>
    </citation>
    <scope>NUCLEOTIDE SEQUENCE</scope>
</reference>
<evidence type="ECO:0000313" key="1">
    <source>
        <dbReference type="EMBL" id="GFC67928.1"/>
    </source>
</evidence>
<organism evidence="1">
    <name type="scientific">Tanacetum cinerariifolium</name>
    <name type="common">Dalmatian daisy</name>
    <name type="synonym">Chrysanthemum cinerariifolium</name>
    <dbReference type="NCBI Taxonomy" id="118510"/>
    <lineage>
        <taxon>Eukaryota</taxon>
        <taxon>Viridiplantae</taxon>
        <taxon>Streptophyta</taxon>
        <taxon>Embryophyta</taxon>
        <taxon>Tracheophyta</taxon>
        <taxon>Spermatophyta</taxon>
        <taxon>Magnoliopsida</taxon>
        <taxon>eudicotyledons</taxon>
        <taxon>Gunneridae</taxon>
        <taxon>Pentapetalae</taxon>
        <taxon>asterids</taxon>
        <taxon>campanulids</taxon>
        <taxon>Asterales</taxon>
        <taxon>Asteraceae</taxon>
        <taxon>Asteroideae</taxon>
        <taxon>Anthemideae</taxon>
        <taxon>Anthemidinae</taxon>
        <taxon>Tanacetum</taxon>
    </lineage>
</organism>
<accession>A0A699QQ76</accession>
<sequence>APVGNAPLSGVSGPAEAFFNPIDYETQRQEWIIRMSDNSYFIHNDVLLTKSKIAFLAGGNHSVLDYITGKKKPTADSIKNFGRNIASRAYIAEVCKSKFLHVIFPDKQSVMQDEFPLKNTVRLGDLYTTSLASTSLKHFVLFPTQALQSHSELEPFQKLDTHLSDHGSLIVLRAIVKCLGEDAQIEIDELQSLITVKQINNGDLGNKFSPKLTQESTLLKTNWNYQHFGSEGTFNNGQIDIYLSPNAPIQKKLLIFGD</sequence>
<protein>
    <recommendedName>
        <fullName evidence="2">AlgX/AlgJ SGNH hydrolase-like domain-containing protein</fullName>
    </recommendedName>
</protein>
<name>A0A699QQ76_TANCI</name>
<comment type="caution">
    <text evidence="1">The sequence shown here is derived from an EMBL/GenBank/DDBJ whole genome shotgun (WGS) entry which is preliminary data.</text>
</comment>